<accession>X7F5A6</accession>
<protein>
    <submittedName>
        <fullName evidence="2">Uncharacterized protein</fullName>
    </submittedName>
</protein>
<gene>
    <name evidence="2" type="ORF">RISW2_14875</name>
</gene>
<sequence length="202" mass="19746">MTIVILSALLGYGYTPPAPQQPAASSQGQSQAQTQPGGGAVAPVPPAAPAANGAGAGNRGQDGAGGQNGNAATAQVNAATAALGEAAAAASGQSAAGAEPASGGSLRTLESYAAFRAPAPTASLRLDVPAGADGDIESSRRLAIKAQEQFLSARLVEGIGTRVDPLETVAAKVRTDEAQRGYVAANTDAAMSEIGRGLSRVV</sequence>
<name>X7F5A6_9RHOB</name>
<keyword evidence="3" id="KW-1185">Reference proteome</keyword>
<evidence type="ECO:0000313" key="2">
    <source>
        <dbReference type="EMBL" id="ETX27281.1"/>
    </source>
</evidence>
<dbReference type="Proteomes" id="UP000023430">
    <property type="component" value="Unassembled WGS sequence"/>
</dbReference>
<feature type="compositionally biased region" description="Low complexity" evidence="1">
    <location>
        <begin position="18"/>
        <end position="35"/>
    </location>
</feature>
<proteinExistence type="predicted"/>
<reference evidence="2 3" key="1">
    <citation type="submission" date="2014-01" db="EMBL/GenBank/DDBJ databases">
        <title>Roseivivax isoporae LMG 25204 Genome Sequencing.</title>
        <authorList>
            <person name="Lai Q."/>
            <person name="Li G."/>
            <person name="Shao Z."/>
        </authorList>
    </citation>
    <scope>NUCLEOTIDE SEQUENCE [LARGE SCALE GENOMIC DNA]</scope>
    <source>
        <strain evidence="2 3">LMG 25204</strain>
    </source>
</reference>
<dbReference type="AlphaFoldDB" id="X7F5A6"/>
<feature type="region of interest" description="Disordered" evidence="1">
    <location>
        <begin position="18"/>
        <end position="71"/>
    </location>
</feature>
<comment type="caution">
    <text evidence="2">The sequence shown here is derived from an EMBL/GenBank/DDBJ whole genome shotgun (WGS) entry which is preliminary data.</text>
</comment>
<feature type="compositionally biased region" description="Gly residues" evidence="1">
    <location>
        <begin position="54"/>
        <end position="68"/>
    </location>
</feature>
<evidence type="ECO:0000313" key="3">
    <source>
        <dbReference type="Proteomes" id="UP000023430"/>
    </source>
</evidence>
<dbReference type="EMBL" id="JAME01000036">
    <property type="protein sequence ID" value="ETX27281.1"/>
    <property type="molecule type" value="Genomic_DNA"/>
</dbReference>
<evidence type="ECO:0000256" key="1">
    <source>
        <dbReference type="SAM" id="MobiDB-lite"/>
    </source>
</evidence>
<organism evidence="2 3">
    <name type="scientific">Roseivivax isoporae LMG 25204</name>
    <dbReference type="NCBI Taxonomy" id="1449351"/>
    <lineage>
        <taxon>Bacteria</taxon>
        <taxon>Pseudomonadati</taxon>
        <taxon>Pseudomonadota</taxon>
        <taxon>Alphaproteobacteria</taxon>
        <taxon>Rhodobacterales</taxon>
        <taxon>Roseobacteraceae</taxon>
        <taxon>Roseivivax</taxon>
    </lineage>
</organism>